<organismHost>
    <name type="scientific">Aves</name>
    <name type="common">birds</name>
    <dbReference type="NCBI Taxonomy" id="8782"/>
</organismHost>
<feature type="non-terminal residue" evidence="1">
    <location>
        <position position="1"/>
    </location>
</feature>
<feature type="non-terminal residue" evidence="1">
    <location>
        <position position="32"/>
    </location>
</feature>
<dbReference type="GO" id="GO:0019013">
    <property type="term" value="C:viral nucleocapsid"/>
    <property type="evidence" value="ECO:0007669"/>
    <property type="project" value="UniProtKB-KW"/>
</dbReference>
<keyword evidence="1" id="KW-0543">Viral nucleoprotein</keyword>
<evidence type="ECO:0000313" key="1">
    <source>
        <dbReference type="EMBL" id="CDH98262.1"/>
    </source>
</evidence>
<protein>
    <submittedName>
        <fullName evidence="1">Nucleoprotein N5H/E7A</fullName>
    </submittedName>
</protein>
<accession>U4PZH3</accession>
<organismHost>
    <name type="scientific">Homo sapiens</name>
    <name type="common">Human</name>
    <dbReference type="NCBI Taxonomy" id="9606"/>
</organismHost>
<keyword evidence="1" id="KW-0946">Virion</keyword>
<organismHost>
    <name type="scientific">Sus scrofa</name>
    <name type="common">Pig</name>
    <dbReference type="NCBI Taxonomy" id="9823"/>
</organismHost>
<dbReference type="SUPFAM" id="SSF161003">
    <property type="entry name" value="flu NP-like"/>
    <property type="match status" value="1"/>
</dbReference>
<reference evidence="1" key="1">
    <citation type="journal article" date="2013" name="Nat. Commun.">
        <title>Acute emergence and reversion of influenza A virus quasispecies within CD8. T cell antigenic peptides.</title>
        <authorList>
            <person name="Valkenburg S.A."/>
            <person name="Quinones-Parra S."/>
            <person name="Gras S."/>
            <person name="Komadina N."/>
            <person name="McVernon J."/>
            <person name="Wang Z."/>
            <person name="Halim H."/>
            <person name="Iannello P."/>
            <person name="Cole C."/>
            <person name="Laurie K."/>
            <person name="Kelso A."/>
            <person name="Rossjohn J."/>
            <person name="Doherty P.C."/>
            <person name="Turner S.J."/>
            <person name="Kedzierska K."/>
        </authorList>
    </citation>
    <scope>NUCLEOTIDE SEQUENCE [LARGE SCALE GENOMIC DNA]</scope>
    <source>
        <strain evidence="1">A/PR/8/1934</strain>
    </source>
</reference>
<dbReference type="EMBL" id="HG455032">
    <property type="protein sequence ID" value="CDH98262.1"/>
    <property type="molecule type" value="Viral_cRNA"/>
</dbReference>
<proteinExistence type="predicted"/>
<sequence length="32" mass="3645">INLHQRDEVLPRGKLSNRGVQIASNEHMATME</sequence>
<name>U4PZH3_I34A1</name>
<organism evidence="1">
    <name type="scientific">Influenza A virus (strain A/Puerto Rico/8/1934 H1N1)</name>
    <dbReference type="NCBI Taxonomy" id="211044"/>
    <lineage>
        <taxon>Viruses</taxon>
        <taxon>Riboviria</taxon>
        <taxon>Orthornavirae</taxon>
        <taxon>Negarnaviricota</taxon>
        <taxon>Polyploviricotina</taxon>
        <taxon>Insthoviricetes</taxon>
        <taxon>Articulavirales</taxon>
        <taxon>Orthomyxoviridae</taxon>
        <taxon>Alphainfluenzavirus</taxon>
        <taxon>Alphainfluenzavirus influenzae</taxon>
        <taxon>Influenza A virus</taxon>
    </lineage>
</organism>
<gene>
    <name evidence="1" type="primary">NP</name>
</gene>